<proteinExistence type="predicted"/>
<keyword evidence="3" id="KW-1185">Reference proteome</keyword>
<name>A0ABT3ZDL3_9HYPH</name>
<dbReference type="Pfam" id="PF19278">
    <property type="entry name" value="Hydant_A_C"/>
    <property type="match status" value="1"/>
</dbReference>
<dbReference type="RefSeq" id="WP_267656263.1">
    <property type="nucleotide sequence ID" value="NZ_JAOVZR010000001.1"/>
</dbReference>
<sequence>MRLILVNLRTTVIGKRDRVDVSIIAPKSDQQKERCVSTHITKSYFEGSWIKTNVYYRDALISNNTYIGPAIIKQVDTTIYIDSKSNFNIDEFGNIIITVKL</sequence>
<organism evidence="2 3">
    <name type="scientific">Hoeflea algicola</name>
    <dbReference type="NCBI Taxonomy" id="2983763"/>
    <lineage>
        <taxon>Bacteria</taxon>
        <taxon>Pseudomonadati</taxon>
        <taxon>Pseudomonadota</taxon>
        <taxon>Alphaproteobacteria</taxon>
        <taxon>Hyphomicrobiales</taxon>
        <taxon>Rhizobiaceae</taxon>
        <taxon>Hoeflea</taxon>
    </lineage>
</organism>
<evidence type="ECO:0000313" key="2">
    <source>
        <dbReference type="EMBL" id="MCY0149813.1"/>
    </source>
</evidence>
<comment type="caution">
    <text evidence="2">The sequence shown here is derived from an EMBL/GenBank/DDBJ whole genome shotgun (WGS) entry which is preliminary data.</text>
</comment>
<evidence type="ECO:0000313" key="3">
    <source>
        <dbReference type="Proteomes" id="UP001073227"/>
    </source>
</evidence>
<feature type="domain" description="Acetophenone carboxylase-like C-terminal" evidence="1">
    <location>
        <begin position="41"/>
        <end position="92"/>
    </location>
</feature>
<accession>A0ABT3ZDL3</accession>
<protein>
    <recommendedName>
        <fullName evidence="1">Acetophenone carboxylase-like C-terminal domain-containing protein</fullName>
    </recommendedName>
</protein>
<evidence type="ECO:0000259" key="1">
    <source>
        <dbReference type="Pfam" id="PF19278"/>
    </source>
</evidence>
<reference evidence="2" key="1">
    <citation type="submission" date="2022-10" db="EMBL/GenBank/DDBJ databases">
        <title>Hoeflea sp. G2-23, isolated from marine algae.</title>
        <authorList>
            <person name="Kristyanto S."/>
            <person name="Kim J.M."/>
            <person name="Jeon C.O."/>
        </authorList>
    </citation>
    <scope>NUCLEOTIDE SEQUENCE</scope>
    <source>
        <strain evidence="2">G2-23</strain>
    </source>
</reference>
<gene>
    <name evidence="2" type="ORF">OEG84_19395</name>
</gene>
<dbReference type="Proteomes" id="UP001073227">
    <property type="component" value="Unassembled WGS sequence"/>
</dbReference>
<dbReference type="EMBL" id="JAOVZR010000001">
    <property type="protein sequence ID" value="MCY0149813.1"/>
    <property type="molecule type" value="Genomic_DNA"/>
</dbReference>
<dbReference type="InterPro" id="IPR049517">
    <property type="entry name" value="ACX-like_C"/>
</dbReference>